<gene>
    <name evidence="1" type="ORF">BBW65_04210</name>
</gene>
<reference evidence="2" key="1">
    <citation type="submission" date="2016-07" db="EMBL/GenBank/DDBJ databases">
        <authorList>
            <person name="Florea S."/>
            <person name="Webb J.S."/>
            <person name="Jaromczyk J."/>
            <person name="Schardl C.L."/>
        </authorList>
    </citation>
    <scope>NUCLEOTIDE SEQUENCE [LARGE SCALE GENOMIC DNA]</scope>
    <source>
        <strain evidence="2">MIT 01-6242</strain>
    </source>
</reference>
<organism evidence="1 2">
    <name type="scientific">Helicobacter enhydrae</name>
    <dbReference type="NCBI Taxonomy" id="222136"/>
    <lineage>
        <taxon>Bacteria</taxon>
        <taxon>Pseudomonadati</taxon>
        <taxon>Campylobacterota</taxon>
        <taxon>Epsilonproteobacteria</taxon>
        <taxon>Campylobacterales</taxon>
        <taxon>Helicobacteraceae</taxon>
        <taxon>Helicobacter</taxon>
    </lineage>
</organism>
<keyword evidence="2" id="KW-1185">Reference proteome</keyword>
<dbReference type="RefSeq" id="WP_066340167.1">
    <property type="nucleotide sequence ID" value="NZ_CP016503.1"/>
</dbReference>
<evidence type="ECO:0000313" key="1">
    <source>
        <dbReference type="EMBL" id="ANV98053.1"/>
    </source>
</evidence>
<evidence type="ECO:0008006" key="3">
    <source>
        <dbReference type="Google" id="ProtNLM"/>
    </source>
</evidence>
<dbReference type="STRING" id="222136.BBW65_04210"/>
<sequence>MKKVLLSILCICTLLISQEDMREQAPQTTPTQDKPTESIDKNGFVLGLEATFGTITMREGGVQNTNSMVMGGILAGYQYYVTQDFGMRALMTIHDSTMASVQTQSVLPFWIGTEFDLLWDYFQEGNHTLGLSIGLGYNAEIYHNYLINNQSLAFFTQHDLFPTFALHYYYDKHQIQIGYRFIETLKIPNRTISFQNQKLNPSVSYTNYLSLTYFYRF</sequence>
<dbReference type="OrthoDB" id="5328482at2"/>
<protein>
    <recommendedName>
        <fullName evidence="3">Outer membrane beta-barrel protein</fullName>
    </recommendedName>
</protein>
<name>A0A1B1U5K3_9HELI</name>
<evidence type="ECO:0000313" key="2">
    <source>
        <dbReference type="Proteomes" id="UP000092884"/>
    </source>
</evidence>
<dbReference type="Proteomes" id="UP000092884">
    <property type="component" value="Chromosome"/>
</dbReference>
<proteinExistence type="predicted"/>
<dbReference type="KEGG" id="het:BBW65_04210"/>
<dbReference type="EMBL" id="CP016503">
    <property type="protein sequence ID" value="ANV98053.1"/>
    <property type="molecule type" value="Genomic_DNA"/>
</dbReference>
<accession>A0A1B1U5K3</accession>
<dbReference type="AlphaFoldDB" id="A0A1B1U5K3"/>